<feature type="signal peptide" evidence="20">
    <location>
        <begin position="1"/>
        <end position="28"/>
    </location>
</feature>
<dbReference type="GO" id="GO:0005912">
    <property type="term" value="C:adherens junction"/>
    <property type="evidence" value="ECO:0007669"/>
    <property type="project" value="UniProtKB-SubCell"/>
</dbReference>
<dbReference type="FunFam" id="2.60.40.60:FF:000014">
    <property type="entry name" value="Cadherin 8"/>
    <property type="match status" value="1"/>
</dbReference>
<evidence type="ECO:0000256" key="12">
    <source>
        <dbReference type="ARBA" id="ARBA00022989"/>
    </source>
</evidence>
<evidence type="ECO:0000256" key="20">
    <source>
        <dbReference type="SAM" id="SignalP"/>
    </source>
</evidence>
<dbReference type="PANTHER" id="PTHR24027:SF84">
    <property type="entry name" value="CADHERIN-20"/>
    <property type="match status" value="1"/>
</dbReference>
<dbReference type="FunFam" id="2.60.40.60:FF:000009">
    <property type="entry name" value="Cadherin 24"/>
    <property type="match status" value="1"/>
</dbReference>
<dbReference type="InterPro" id="IPR027397">
    <property type="entry name" value="Catenin-bd_sf"/>
</dbReference>
<name>A0A8K9USN8_ONCMY</name>
<dbReference type="InterPro" id="IPR000233">
    <property type="entry name" value="Cadherin_Y-type_LIR"/>
</dbReference>
<evidence type="ECO:0000256" key="17">
    <source>
        <dbReference type="PROSITE-ProRule" id="PRU00043"/>
    </source>
</evidence>
<evidence type="ECO:0000256" key="6">
    <source>
        <dbReference type="ARBA" id="ARBA00022723"/>
    </source>
</evidence>
<evidence type="ECO:0000256" key="11">
    <source>
        <dbReference type="ARBA" id="ARBA00022949"/>
    </source>
</evidence>
<evidence type="ECO:0000256" key="8">
    <source>
        <dbReference type="ARBA" id="ARBA00022737"/>
    </source>
</evidence>
<dbReference type="GO" id="GO:0016339">
    <property type="term" value="P:calcium-dependent cell-cell adhesion via plasma membrane cell adhesion molecules"/>
    <property type="evidence" value="ECO:0007669"/>
    <property type="project" value="TreeGrafter"/>
</dbReference>
<keyword evidence="12 19" id="KW-1133">Transmembrane helix</keyword>
<keyword evidence="14" id="KW-0325">Glycoprotein</keyword>
<dbReference type="GO" id="GO:0005509">
    <property type="term" value="F:calcium ion binding"/>
    <property type="evidence" value="ECO:0007669"/>
    <property type="project" value="UniProtKB-UniRule"/>
</dbReference>
<reference evidence="22" key="3">
    <citation type="submission" date="2025-09" db="UniProtKB">
        <authorList>
            <consortium name="Ensembl"/>
        </authorList>
    </citation>
    <scope>IDENTIFICATION</scope>
</reference>
<dbReference type="FunFam" id="2.60.40.60:FF:000017">
    <property type="entry name" value="Cadherin 24"/>
    <property type="match status" value="1"/>
</dbReference>
<feature type="domain" description="Cadherin" evidence="21">
    <location>
        <begin position="75"/>
        <end position="155"/>
    </location>
</feature>
<dbReference type="FunFam" id="4.10.900.10:FF:000001">
    <property type="entry name" value="Cadherin 2"/>
    <property type="match status" value="1"/>
</dbReference>
<reference evidence="22" key="2">
    <citation type="submission" date="2025-08" db="UniProtKB">
        <authorList>
            <consortium name="Ensembl"/>
        </authorList>
    </citation>
    <scope>IDENTIFICATION</scope>
</reference>
<dbReference type="Pfam" id="PF01049">
    <property type="entry name" value="CADH_Y-type_LIR"/>
    <property type="match status" value="1"/>
</dbReference>
<dbReference type="Pfam" id="PF00028">
    <property type="entry name" value="Cadherin"/>
    <property type="match status" value="5"/>
</dbReference>
<evidence type="ECO:0000256" key="13">
    <source>
        <dbReference type="ARBA" id="ARBA00023136"/>
    </source>
</evidence>
<keyword evidence="10 18" id="KW-0130">Cell adhesion</keyword>
<dbReference type="CDD" id="cd11304">
    <property type="entry name" value="Cadherin_repeat"/>
    <property type="match status" value="5"/>
</dbReference>
<evidence type="ECO:0000256" key="19">
    <source>
        <dbReference type="SAM" id="Phobius"/>
    </source>
</evidence>
<dbReference type="InterPro" id="IPR015919">
    <property type="entry name" value="Cadherin-like_sf"/>
</dbReference>
<evidence type="ECO:0000313" key="23">
    <source>
        <dbReference type="Proteomes" id="UP000694395"/>
    </source>
</evidence>
<dbReference type="GeneTree" id="ENSGT00940000158167"/>
<dbReference type="GO" id="GO:0008013">
    <property type="term" value="F:beta-catenin binding"/>
    <property type="evidence" value="ECO:0007669"/>
    <property type="project" value="TreeGrafter"/>
</dbReference>
<dbReference type="GO" id="GO:0007043">
    <property type="term" value="P:cell-cell junction assembly"/>
    <property type="evidence" value="ECO:0007669"/>
    <property type="project" value="TreeGrafter"/>
</dbReference>
<dbReference type="GO" id="GO:0034332">
    <property type="term" value="P:adherens junction organization"/>
    <property type="evidence" value="ECO:0007669"/>
    <property type="project" value="TreeGrafter"/>
</dbReference>
<evidence type="ECO:0000256" key="14">
    <source>
        <dbReference type="ARBA" id="ARBA00023180"/>
    </source>
</evidence>
<evidence type="ECO:0000256" key="18">
    <source>
        <dbReference type="RuleBase" id="RU003318"/>
    </source>
</evidence>
<feature type="domain" description="Cadherin" evidence="21">
    <location>
        <begin position="156"/>
        <end position="264"/>
    </location>
</feature>
<dbReference type="PROSITE" id="PS50268">
    <property type="entry name" value="CADHERIN_2"/>
    <property type="match status" value="5"/>
</dbReference>
<feature type="transmembrane region" description="Helical" evidence="19">
    <location>
        <begin position="611"/>
        <end position="632"/>
    </location>
</feature>
<evidence type="ECO:0000256" key="2">
    <source>
        <dbReference type="ARBA" id="ARBA00004536"/>
    </source>
</evidence>
<dbReference type="InterPro" id="IPR002126">
    <property type="entry name" value="Cadherin-like_dom"/>
</dbReference>
<dbReference type="GO" id="GO:0016342">
    <property type="term" value="C:catenin complex"/>
    <property type="evidence" value="ECO:0007669"/>
    <property type="project" value="TreeGrafter"/>
</dbReference>
<evidence type="ECO:0000256" key="3">
    <source>
        <dbReference type="ARBA" id="ARBA00022475"/>
    </source>
</evidence>
<dbReference type="Ensembl" id="ENSOMYT00000146658.1">
    <property type="protein sequence ID" value="ENSOMYP00000115839.1"/>
    <property type="gene ID" value="ENSOMYG00000029826.2"/>
</dbReference>
<evidence type="ECO:0000256" key="16">
    <source>
        <dbReference type="ARBA" id="ARBA00040456"/>
    </source>
</evidence>
<dbReference type="GO" id="GO:0016477">
    <property type="term" value="P:cell migration"/>
    <property type="evidence" value="ECO:0007669"/>
    <property type="project" value="TreeGrafter"/>
</dbReference>
<feature type="domain" description="Cadherin" evidence="21">
    <location>
        <begin position="265"/>
        <end position="379"/>
    </location>
</feature>
<dbReference type="SMART" id="SM00112">
    <property type="entry name" value="CA"/>
    <property type="match status" value="5"/>
</dbReference>
<keyword evidence="3" id="KW-1003">Cell membrane</keyword>
<evidence type="ECO:0000259" key="21">
    <source>
        <dbReference type="PROSITE" id="PS50268"/>
    </source>
</evidence>
<dbReference type="Proteomes" id="UP000694395">
    <property type="component" value="Chromosome 15"/>
</dbReference>
<dbReference type="Gene3D" id="4.10.900.10">
    <property type="entry name" value="TCF3-CBD (Catenin binding domain)"/>
    <property type="match status" value="1"/>
</dbReference>
<protein>
    <recommendedName>
        <fullName evidence="16">Cadherin-20</fullName>
    </recommendedName>
</protein>
<dbReference type="SUPFAM" id="SSF49313">
    <property type="entry name" value="Cadherin-like"/>
    <property type="match status" value="5"/>
</dbReference>
<comment type="function">
    <text evidence="15">Cadherins are calcium-dependent cell adhesion proteins. They preferentially interact with themselves in a homophilic manner in connecting cells; cadherins may thus contribute to the sorting of heterogeneous cell types.</text>
</comment>
<dbReference type="PRINTS" id="PR00205">
    <property type="entry name" value="CADHERIN"/>
</dbReference>
<evidence type="ECO:0000256" key="1">
    <source>
        <dbReference type="ARBA" id="ARBA00004251"/>
    </source>
</evidence>
<dbReference type="FunFam" id="2.60.40.60:FF:000012">
    <property type="entry name" value="Cadherin 24"/>
    <property type="match status" value="1"/>
</dbReference>
<dbReference type="GO" id="GO:0044331">
    <property type="term" value="P:cell-cell adhesion mediated by cadherin"/>
    <property type="evidence" value="ECO:0007669"/>
    <property type="project" value="TreeGrafter"/>
</dbReference>
<feature type="domain" description="Cadherin" evidence="21">
    <location>
        <begin position="484"/>
        <end position="606"/>
    </location>
</feature>
<reference evidence="22" key="1">
    <citation type="submission" date="2020-07" db="EMBL/GenBank/DDBJ databases">
        <title>A long reads based de novo assembly of the rainbow trout Arlee double haploid line genome.</title>
        <authorList>
            <person name="Gao G."/>
            <person name="Palti Y."/>
        </authorList>
    </citation>
    <scope>NUCLEOTIDE SEQUENCE [LARGE SCALE GENOMIC DNA]</scope>
</reference>
<dbReference type="Gene3D" id="2.60.40.60">
    <property type="entry name" value="Cadherins"/>
    <property type="match status" value="5"/>
</dbReference>
<comment type="subcellular location">
    <subcellularLocation>
        <location evidence="2">Cell junction</location>
        <location evidence="2">Adherens junction</location>
    </subcellularLocation>
    <subcellularLocation>
        <location evidence="1 18">Cell membrane</location>
        <topology evidence="1 18">Single-pass type I membrane protein</topology>
    </subcellularLocation>
</comment>
<keyword evidence="23" id="KW-1185">Reference proteome</keyword>
<evidence type="ECO:0000256" key="10">
    <source>
        <dbReference type="ARBA" id="ARBA00022889"/>
    </source>
</evidence>
<keyword evidence="4" id="KW-0165">Cleavage on pair of basic residues</keyword>
<evidence type="ECO:0000256" key="5">
    <source>
        <dbReference type="ARBA" id="ARBA00022692"/>
    </source>
</evidence>
<keyword evidence="5 18" id="KW-0812">Transmembrane</keyword>
<dbReference type="InterPro" id="IPR020894">
    <property type="entry name" value="Cadherin_CS"/>
</dbReference>
<accession>A0A8K9USN8</accession>
<dbReference type="GO" id="GO:0045296">
    <property type="term" value="F:cadherin binding"/>
    <property type="evidence" value="ECO:0007669"/>
    <property type="project" value="TreeGrafter"/>
</dbReference>
<dbReference type="GO" id="GO:0007156">
    <property type="term" value="P:homophilic cell adhesion via plasma membrane adhesion molecules"/>
    <property type="evidence" value="ECO:0007669"/>
    <property type="project" value="InterPro"/>
</dbReference>
<evidence type="ECO:0000256" key="7">
    <source>
        <dbReference type="ARBA" id="ARBA00022729"/>
    </source>
</evidence>
<organism evidence="22 23">
    <name type="scientific">Oncorhynchus mykiss</name>
    <name type="common">Rainbow trout</name>
    <name type="synonym">Salmo gairdneri</name>
    <dbReference type="NCBI Taxonomy" id="8022"/>
    <lineage>
        <taxon>Eukaryota</taxon>
        <taxon>Metazoa</taxon>
        <taxon>Chordata</taxon>
        <taxon>Craniata</taxon>
        <taxon>Vertebrata</taxon>
        <taxon>Euteleostomi</taxon>
        <taxon>Actinopterygii</taxon>
        <taxon>Neopterygii</taxon>
        <taxon>Teleostei</taxon>
        <taxon>Protacanthopterygii</taxon>
        <taxon>Salmoniformes</taxon>
        <taxon>Salmonidae</taxon>
        <taxon>Salmoninae</taxon>
        <taxon>Oncorhynchus</taxon>
    </lineage>
</organism>
<dbReference type="PANTHER" id="PTHR24027">
    <property type="entry name" value="CADHERIN-23"/>
    <property type="match status" value="1"/>
</dbReference>
<keyword evidence="9 17" id="KW-0106">Calcium</keyword>
<dbReference type="GO" id="GO:0002009">
    <property type="term" value="P:morphogenesis of an epithelium"/>
    <property type="evidence" value="ECO:0007669"/>
    <property type="project" value="UniProtKB-ARBA"/>
</dbReference>
<evidence type="ECO:0000256" key="4">
    <source>
        <dbReference type="ARBA" id="ARBA00022685"/>
    </source>
</evidence>
<keyword evidence="8" id="KW-0677">Repeat</keyword>
<dbReference type="GO" id="GO:0000902">
    <property type="term" value="P:cell morphogenesis"/>
    <property type="evidence" value="ECO:0007669"/>
    <property type="project" value="TreeGrafter"/>
</dbReference>
<evidence type="ECO:0000313" key="22">
    <source>
        <dbReference type="Ensembl" id="ENSOMYP00000115839.1"/>
    </source>
</evidence>
<dbReference type="InterPro" id="IPR039808">
    <property type="entry name" value="Cadherin"/>
</dbReference>
<feature type="domain" description="Cadherin" evidence="21">
    <location>
        <begin position="380"/>
        <end position="484"/>
    </location>
</feature>
<sequence>RWVIGSLKKTQNNLLSLALLTLLCEAQGRMDRARSQEESRAGLLRRVKRGWVWNQFFVLEEYTGLEPLYIGKLHSDMDLGDGSIKYILSGDGAGTTFTIDDSTGDIHAIKRLDREVKAQYLLKAQAWNRQTDRPLEPESEFIVKIQDINDNEPRFQDGPYQATIPEMSTIGTEVIRLTATDADDPTYGNSARVVYSILQGQPYFSVEPKTGEVRVSLAGMDREVREIYSIIIQAKDMGGQLGGLAGTTVVNITLSDVNDNPPMFDQKLYQMSVLESAPVGSVVGRIRAKDRDIGINAEMRYSIIDGDGRDTFDISTDPTNLFGIITIKKPLNFESKASYTLKIEGANTHLDHRFLDKGPFSHVTIVHVSVEDIDEPPEFSSAAYYIEVSEEAEIGTVFKTVSARDPDASNNSIRYSIEMTTDLGKYFYIDITSGALMTVLALDREELSWHNITVLAMEMNNPSMIGSVSVAVKILDVNDNPPSLTHYFEAFVCESAKAGQLIQTVTAIDPDDPLGGQHFYYSLAPEAANNPNFTLRDNQDNTAWILTRRGGWSQQDQSVYYLPIFISDGELPVQTSTSTLTIRVCSCDVEGNVMSCNAEAYHLPASLSRGALIAILACIFVMLVMILLMLSLRSHRKKPYLHDEEDNVHENIVRYDDEGGGEEDTEAFDIAAMWNPHEAHLVGKQRQDMLPEIESLSRYVPLACVGWPGSVCVGGDSNVQGYVLSKLLEADLDPCAPPYDSLQTYAYEGEGSVAESLSSLQSGCSNTDHEYDYLNDWGPRFKKLAEMYGVLETNNPPMW</sequence>
<dbReference type="PROSITE" id="PS00232">
    <property type="entry name" value="CADHERIN_1"/>
    <property type="match status" value="2"/>
</dbReference>
<evidence type="ECO:0000256" key="9">
    <source>
        <dbReference type="ARBA" id="ARBA00022837"/>
    </source>
</evidence>
<evidence type="ECO:0000256" key="15">
    <source>
        <dbReference type="ARBA" id="ARBA00037319"/>
    </source>
</evidence>
<keyword evidence="11" id="KW-0965">Cell junction</keyword>
<feature type="chain" id="PRO_5035472557" description="Cadherin-20" evidence="20">
    <location>
        <begin position="29"/>
        <end position="799"/>
    </location>
</feature>
<gene>
    <name evidence="22" type="primary">LOC110490012</name>
</gene>
<dbReference type="AlphaFoldDB" id="A0A8K9USN8"/>
<keyword evidence="13 19" id="KW-0472">Membrane</keyword>
<keyword evidence="7 20" id="KW-0732">Signal</keyword>
<dbReference type="FunFam" id="2.60.40.60:FF:000008">
    <property type="entry name" value="Cadherin 24"/>
    <property type="match status" value="1"/>
</dbReference>
<proteinExistence type="predicted"/>
<keyword evidence="6" id="KW-0479">Metal-binding</keyword>